<dbReference type="PROSITE" id="PS00107">
    <property type="entry name" value="PROTEIN_KINASE_ATP"/>
    <property type="match status" value="1"/>
</dbReference>
<keyword evidence="2" id="KW-0547">Nucleotide-binding</keyword>
<evidence type="ECO:0000256" key="2">
    <source>
        <dbReference type="PROSITE-ProRule" id="PRU10141"/>
    </source>
</evidence>
<dbReference type="InterPro" id="IPR001245">
    <property type="entry name" value="Ser-Thr/Tyr_kinase_cat_dom"/>
</dbReference>
<dbReference type="InterPro" id="IPR017441">
    <property type="entry name" value="Protein_kinase_ATP_BS"/>
</dbReference>
<dbReference type="PROSITE" id="PS50011">
    <property type="entry name" value="PROTEIN_KINASE_DOM"/>
    <property type="match status" value="1"/>
</dbReference>
<keyword evidence="2" id="KW-0067">ATP-binding</keyword>
<dbReference type="PANTHER" id="PTHR24416">
    <property type="entry name" value="TYROSINE-PROTEIN KINASE RECEPTOR"/>
    <property type="match status" value="1"/>
</dbReference>
<evidence type="ECO:0000256" key="1">
    <source>
        <dbReference type="ARBA" id="ARBA00004167"/>
    </source>
</evidence>
<comment type="caution">
    <text evidence="4">The sequence shown here is derived from an EMBL/GenBank/DDBJ whole genome shotgun (WGS) entry which is preliminary data.</text>
</comment>
<gene>
    <name evidence="4" type="ORF">DYB32_003607</name>
</gene>
<dbReference type="SUPFAM" id="SSF56112">
    <property type="entry name" value="Protein kinase-like (PK-like)"/>
    <property type="match status" value="1"/>
</dbReference>
<evidence type="ECO:0000313" key="4">
    <source>
        <dbReference type="EMBL" id="RHY31309.1"/>
    </source>
</evidence>
<comment type="subcellular location">
    <subcellularLocation>
        <location evidence="1">Membrane</location>
        <topology evidence="1">Single-pass membrane protein</topology>
    </subcellularLocation>
</comment>
<dbReference type="PANTHER" id="PTHR24416:SF621">
    <property type="entry name" value="TYROSINE KINASE RECEPTOR CAD96CA"/>
    <property type="match status" value="1"/>
</dbReference>
<dbReference type="AlphaFoldDB" id="A0A3R7AAZ3"/>
<feature type="domain" description="Protein kinase" evidence="3">
    <location>
        <begin position="80"/>
        <end position="250"/>
    </location>
</feature>
<dbReference type="InterPro" id="IPR000719">
    <property type="entry name" value="Prot_kinase_dom"/>
</dbReference>
<dbReference type="GO" id="GO:0005524">
    <property type="term" value="F:ATP binding"/>
    <property type="evidence" value="ECO:0007669"/>
    <property type="project" value="UniProtKB-UniRule"/>
</dbReference>
<dbReference type="GO" id="GO:0043235">
    <property type="term" value="C:receptor complex"/>
    <property type="evidence" value="ECO:0007669"/>
    <property type="project" value="TreeGrafter"/>
</dbReference>
<dbReference type="InterPro" id="IPR050122">
    <property type="entry name" value="RTK"/>
</dbReference>
<dbReference type="Gene3D" id="3.30.200.20">
    <property type="entry name" value="Phosphorylase Kinase, domain 1"/>
    <property type="match status" value="1"/>
</dbReference>
<evidence type="ECO:0000259" key="3">
    <source>
        <dbReference type="PROSITE" id="PS50011"/>
    </source>
</evidence>
<keyword evidence="5" id="KW-1185">Reference proteome</keyword>
<reference evidence="4 5" key="1">
    <citation type="submission" date="2018-08" db="EMBL/GenBank/DDBJ databases">
        <title>Aphanomyces genome sequencing and annotation.</title>
        <authorList>
            <person name="Minardi D."/>
            <person name="Oidtmann B."/>
            <person name="Van Der Giezen M."/>
            <person name="Studholme D.J."/>
        </authorList>
    </citation>
    <scope>NUCLEOTIDE SEQUENCE [LARGE SCALE GENOMIC DNA]</scope>
    <source>
        <strain evidence="4 5">NJM0002</strain>
    </source>
</reference>
<proteinExistence type="predicted"/>
<dbReference type="EMBL" id="QUSY01000225">
    <property type="protein sequence ID" value="RHY31309.1"/>
    <property type="molecule type" value="Genomic_DNA"/>
</dbReference>
<dbReference type="InterPro" id="IPR011009">
    <property type="entry name" value="Kinase-like_dom_sf"/>
</dbReference>
<dbReference type="VEuPathDB" id="FungiDB:H310_01114"/>
<name>A0A3R7AAZ3_9STRA</name>
<protein>
    <recommendedName>
        <fullName evidence="3">Protein kinase domain-containing protein</fullName>
    </recommendedName>
</protein>
<dbReference type="GO" id="GO:0007169">
    <property type="term" value="P:cell surface receptor protein tyrosine kinase signaling pathway"/>
    <property type="evidence" value="ECO:0007669"/>
    <property type="project" value="TreeGrafter"/>
</dbReference>
<sequence>MFVLQPETPTPPAIVPPSPKVEVAMSPTAKFLFGDELRMKKAMLKHVETSREEETKALLVQIEATVRSSTRVHLWPSHDFRGGVPVGEGIHACVKQIQVDGHAVALKEFRYEAQGRSVPPHGVVTTFRHELDVLMAIDHNNIVKLVGVVLEPRLAIVTEYMDGGRYSYPSDIWSFGVFLWELVTPSAYPNPFVGVSSDAFVDKVTCGTRPTLEFAGECAPILEECWRLIPSERPTADALVAELTALLHAN</sequence>
<dbReference type="Proteomes" id="UP000285060">
    <property type="component" value="Unassembled WGS sequence"/>
</dbReference>
<dbReference type="GO" id="GO:0005886">
    <property type="term" value="C:plasma membrane"/>
    <property type="evidence" value="ECO:0007669"/>
    <property type="project" value="TreeGrafter"/>
</dbReference>
<organism evidence="4 5">
    <name type="scientific">Aphanomyces invadans</name>
    <dbReference type="NCBI Taxonomy" id="157072"/>
    <lineage>
        <taxon>Eukaryota</taxon>
        <taxon>Sar</taxon>
        <taxon>Stramenopiles</taxon>
        <taxon>Oomycota</taxon>
        <taxon>Saprolegniomycetes</taxon>
        <taxon>Saprolegniales</taxon>
        <taxon>Verrucalvaceae</taxon>
        <taxon>Aphanomyces</taxon>
    </lineage>
</organism>
<dbReference type="Pfam" id="PF07714">
    <property type="entry name" value="PK_Tyr_Ser-Thr"/>
    <property type="match status" value="1"/>
</dbReference>
<feature type="binding site" evidence="2">
    <location>
        <position position="107"/>
    </location>
    <ligand>
        <name>ATP</name>
        <dbReference type="ChEBI" id="CHEBI:30616"/>
    </ligand>
</feature>
<accession>A0A3R7AAZ3</accession>
<dbReference type="Gene3D" id="1.10.510.10">
    <property type="entry name" value="Transferase(Phosphotransferase) domain 1"/>
    <property type="match status" value="1"/>
</dbReference>
<evidence type="ECO:0000313" key="5">
    <source>
        <dbReference type="Proteomes" id="UP000285060"/>
    </source>
</evidence>
<dbReference type="GO" id="GO:0004714">
    <property type="term" value="F:transmembrane receptor protein tyrosine kinase activity"/>
    <property type="evidence" value="ECO:0007669"/>
    <property type="project" value="TreeGrafter"/>
</dbReference>